<comment type="caution">
    <text evidence="8">The sequence shown here is derived from an EMBL/GenBank/DDBJ whole genome shotgun (WGS) entry which is preliminary data.</text>
</comment>
<evidence type="ECO:0000256" key="4">
    <source>
        <dbReference type="ARBA" id="ARBA00023306"/>
    </source>
</evidence>
<reference evidence="8 9" key="1">
    <citation type="submission" date="2022-12" db="EMBL/GenBank/DDBJ databases">
        <title>Chromosome-scale assembly of the Ensete ventricosum genome.</title>
        <authorList>
            <person name="Dussert Y."/>
            <person name="Stocks J."/>
            <person name="Wendawek A."/>
            <person name="Woldeyes F."/>
            <person name="Nichols R.A."/>
            <person name="Borrell J.S."/>
        </authorList>
    </citation>
    <scope>NUCLEOTIDE SEQUENCE [LARGE SCALE GENOMIC DNA]</scope>
    <source>
        <strain evidence="9">cv. Maze</strain>
        <tissue evidence="8">Seeds</tissue>
    </source>
</reference>
<dbReference type="Proteomes" id="UP001222027">
    <property type="component" value="Unassembled WGS sequence"/>
</dbReference>
<dbReference type="SUPFAM" id="SSF47954">
    <property type="entry name" value="Cyclin-like"/>
    <property type="match status" value="2"/>
</dbReference>
<feature type="compositionally biased region" description="Basic and acidic residues" evidence="6">
    <location>
        <begin position="327"/>
        <end position="345"/>
    </location>
</feature>
<dbReference type="GO" id="GO:0051301">
    <property type="term" value="P:cell division"/>
    <property type="evidence" value="ECO:0007669"/>
    <property type="project" value="UniProtKB-KW"/>
</dbReference>
<proteinExistence type="inferred from homology"/>
<dbReference type="Gene3D" id="1.10.472.10">
    <property type="entry name" value="Cyclin-like"/>
    <property type="match status" value="2"/>
</dbReference>
<evidence type="ECO:0000313" key="8">
    <source>
        <dbReference type="EMBL" id="KAJ8484783.1"/>
    </source>
</evidence>
<dbReference type="PROSITE" id="PS00292">
    <property type="entry name" value="CYCLINS"/>
    <property type="match status" value="1"/>
</dbReference>
<evidence type="ECO:0000313" key="9">
    <source>
        <dbReference type="Proteomes" id="UP001222027"/>
    </source>
</evidence>
<keyword evidence="2" id="KW-0132">Cell division</keyword>
<dbReference type="FunFam" id="1.10.472.10:FF:000060">
    <property type="entry name" value="D6-type cyclin"/>
    <property type="match status" value="1"/>
</dbReference>
<feature type="compositionally biased region" description="Polar residues" evidence="6">
    <location>
        <begin position="308"/>
        <end position="326"/>
    </location>
</feature>
<evidence type="ECO:0000256" key="6">
    <source>
        <dbReference type="SAM" id="MobiDB-lite"/>
    </source>
</evidence>
<comment type="similarity">
    <text evidence="1">Belongs to the cyclin family. Cyclin D subfamily.</text>
</comment>
<gene>
    <name evidence="8" type="ORF">OPV22_017268</name>
</gene>
<feature type="region of interest" description="Disordered" evidence="6">
    <location>
        <begin position="308"/>
        <end position="360"/>
    </location>
</feature>
<evidence type="ECO:0000256" key="1">
    <source>
        <dbReference type="ARBA" id="ARBA00009065"/>
    </source>
</evidence>
<organism evidence="8 9">
    <name type="scientific">Ensete ventricosum</name>
    <name type="common">Abyssinian banana</name>
    <name type="synonym">Musa ensete</name>
    <dbReference type="NCBI Taxonomy" id="4639"/>
    <lineage>
        <taxon>Eukaryota</taxon>
        <taxon>Viridiplantae</taxon>
        <taxon>Streptophyta</taxon>
        <taxon>Embryophyta</taxon>
        <taxon>Tracheophyta</taxon>
        <taxon>Spermatophyta</taxon>
        <taxon>Magnoliopsida</taxon>
        <taxon>Liliopsida</taxon>
        <taxon>Zingiberales</taxon>
        <taxon>Musaceae</taxon>
        <taxon>Ensete</taxon>
    </lineage>
</organism>
<evidence type="ECO:0000256" key="3">
    <source>
        <dbReference type="ARBA" id="ARBA00023127"/>
    </source>
</evidence>
<keyword evidence="9" id="KW-1185">Reference proteome</keyword>
<feature type="compositionally biased region" description="Pro residues" evidence="6">
    <location>
        <begin position="31"/>
        <end position="48"/>
    </location>
</feature>
<keyword evidence="3 5" id="KW-0195">Cyclin</keyword>
<accession>A0AAV8QWU6</accession>
<sequence length="360" mass="40760">MSENLFVSKGMMENSGLCLFCDEEPFVLSPTPPPPPARASPSSSPPPSMVSSAAVEDRDVMLHDLLRREHRYLPCHGYSHQLHRSSYLPAARTRAIQYIVLVCNRLNLATGTAFNAVNYLDRFISMTCTVRWEAWMMELLSVACLSTASKMDEVSMPSLHDLQMEELGHSFEARTIQQMELTLLKTLDWRLACITPYTYVEVFTWGLTHVHSPYIPRMIELLLRALVDSRFLRFHQSTVAASALQTLAGSEAAFSLLALPNPVQNMGEANECQEMMDDLLRRMQFHKQTPTEEDSVIHRIRNLRSPCKQSPTASGFSSNPHCFSQVSKEEPRCKKQKMEHGDRPVHVRSIKNPSPEPEVS</sequence>
<evidence type="ECO:0000259" key="7">
    <source>
        <dbReference type="SMART" id="SM00385"/>
    </source>
</evidence>
<dbReference type="InterPro" id="IPR013763">
    <property type="entry name" value="Cyclin-like_dom"/>
</dbReference>
<feature type="region of interest" description="Disordered" evidence="6">
    <location>
        <begin position="31"/>
        <end position="51"/>
    </location>
</feature>
<dbReference type="PANTHER" id="PTHR10177">
    <property type="entry name" value="CYCLINS"/>
    <property type="match status" value="1"/>
</dbReference>
<dbReference type="AlphaFoldDB" id="A0AAV8QWU6"/>
<dbReference type="Pfam" id="PF00134">
    <property type="entry name" value="Cyclin_N"/>
    <property type="match status" value="1"/>
</dbReference>
<evidence type="ECO:0000256" key="2">
    <source>
        <dbReference type="ARBA" id="ARBA00022618"/>
    </source>
</evidence>
<keyword evidence="4" id="KW-0131">Cell cycle</keyword>
<feature type="domain" description="Cyclin-like" evidence="7">
    <location>
        <begin position="97"/>
        <end position="185"/>
    </location>
</feature>
<dbReference type="InterPro" id="IPR036915">
    <property type="entry name" value="Cyclin-like_sf"/>
</dbReference>
<evidence type="ECO:0000256" key="5">
    <source>
        <dbReference type="RuleBase" id="RU000383"/>
    </source>
</evidence>
<dbReference type="InterPro" id="IPR048258">
    <property type="entry name" value="Cyclins_cyclin-box"/>
</dbReference>
<dbReference type="SMART" id="SM00385">
    <property type="entry name" value="CYCLIN"/>
    <property type="match status" value="1"/>
</dbReference>
<dbReference type="InterPro" id="IPR039361">
    <property type="entry name" value="Cyclin"/>
</dbReference>
<protein>
    <recommendedName>
        <fullName evidence="7">Cyclin-like domain-containing protein</fullName>
    </recommendedName>
</protein>
<name>A0AAV8QWU6_ENSVE</name>
<dbReference type="EMBL" id="JAQQAF010000005">
    <property type="protein sequence ID" value="KAJ8484783.1"/>
    <property type="molecule type" value="Genomic_DNA"/>
</dbReference>
<dbReference type="InterPro" id="IPR006671">
    <property type="entry name" value="Cyclin_N"/>
</dbReference>